<keyword evidence="1" id="KW-0812">Transmembrane</keyword>
<evidence type="ECO:0000313" key="3">
    <source>
        <dbReference type="EMBL" id="MEE6185943.1"/>
    </source>
</evidence>
<accession>A0ABU7RD64</accession>
<organism evidence="3 4">
    <name type="scientific">Niabella digestorum</name>
    <dbReference type="NCBI Taxonomy" id="3117701"/>
    <lineage>
        <taxon>Bacteria</taxon>
        <taxon>Pseudomonadati</taxon>
        <taxon>Bacteroidota</taxon>
        <taxon>Chitinophagia</taxon>
        <taxon>Chitinophagales</taxon>
        <taxon>Chitinophagaceae</taxon>
        <taxon>Niabella</taxon>
    </lineage>
</organism>
<dbReference type="Pfam" id="PF01764">
    <property type="entry name" value="Lipase_3"/>
    <property type="match status" value="1"/>
</dbReference>
<evidence type="ECO:0000256" key="1">
    <source>
        <dbReference type="SAM" id="Phobius"/>
    </source>
</evidence>
<evidence type="ECO:0000313" key="4">
    <source>
        <dbReference type="Proteomes" id="UP001357452"/>
    </source>
</evidence>
<keyword evidence="1" id="KW-0472">Membrane</keyword>
<dbReference type="InterPro" id="IPR029058">
    <property type="entry name" value="AB_hydrolase_fold"/>
</dbReference>
<dbReference type="Gene3D" id="3.40.50.1820">
    <property type="entry name" value="alpha/beta hydrolase"/>
    <property type="match status" value="1"/>
</dbReference>
<dbReference type="EMBL" id="JAZGLY010000001">
    <property type="protein sequence ID" value="MEE6185943.1"/>
    <property type="molecule type" value="Genomic_DNA"/>
</dbReference>
<dbReference type="InterPro" id="IPR002921">
    <property type="entry name" value="Fungal_lipase-type"/>
</dbReference>
<dbReference type="RefSeq" id="WP_330973349.1">
    <property type="nucleotide sequence ID" value="NZ_JAZGLY010000001.1"/>
</dbReference>
<proteinExistence type="predicted"/>
<dbReference type="SUPFAM" id="SSF53474">
    <property type="entry name" value="alpha/beta-Hydrolases"/>
    <property type="match status" value="1"/>
</dbReference>
<gene>
    <name evidence="3" type="ORF">V2H41_01530</name>
</gene>
<comment type="caution">
    <text evidence="3">The sequence shown here is derived from an EMBL/GenBank/DDBJ whole genome shotgun (WGS) entry which is preliminary data.</text>
</comment>
<sequence>MLIRRTDATTIHRLYFFVSILTITFTLCVYAQPQLKPGFDAEEYLALLSLNFYGNSIADSNVRKTQKDVYTKLYTSPEVGLKNQWSLYLREDNVAAITVRGTVASPVSWSANFYAAMIAAQGTLQLNDTTLFSYKLAADKQAYVHVGWTVALASMAPDIVAKIKDLYGKGVRHFYLSGHSQGGAITYLLRSYLYYLQQDGTLPNDIVFKTYCSAAPKPGNMFYAYDYEFINRGGWAFTVVNRSDWVPESPYTIQRLQDMNDLNPLIHTKSLLKKQSLLVRIVGGALYNKLYRKPRKAQEVYTHYLGKVLYKKSINKELKDFKEPEYVASVNYMRAGTPIVLMPDEEYHQIFKEKDSEFKDYFVHHQFDAYYLLIKKQYLNQ</sequence>
<feature type="domain" description="Fungal lipase-type" evidence="2">
    <location>
        <begin position="97"/>
        <end position="251"/>
    </location>
</feature>
<evidence type="ECO:0000259" key="2">
    <source>
        <dbReference type="Pfam" id="PF01764"/>
    </source>
</evidence>
<keyword evidence="1" id="KW-1133">Transmembrane helix</keyword>
<dbReference type="Proteomes" id="UP001357452">
    <property type="component" value="Unassembled WGS sequence"/>
</dbReference>
<protein>
    <submittedName>
        <fullName evidence="3">Lipase family protein</fullName>
    </submittedName>
</protein>
<feature type="transmembrane region" description="Helical" evidence="1">
    <location>
        <begin position="12"/>
        <end position="32"/>
    </location>
</feature>
<name>A0ABU7RD64_9BACT</name>
<keyword evidence="4" id="KW-1185">Reference proteome</keyword>
<reference evidence="3 4" key="1">
    <citation type="submission" date="2024-01" db="EMBL/GenBank/DDBJ databases">
        <title>Niabella digestum sp. nov., isolated from waste digestion system.</title>
        <authorList>
            <person name="Zhang L."/>
        </authorList>
    </citation>
    <scope>NUCLEOTIDE SEQUENCE [LARGE SCALE GENOMIC DNA]</scope>
    <source>
        <strain evidence="3 4">A18</strain>
    </source>
</reference>